<reference evidence="2 3" key="1">
    <citation type="submission" date="2019-01" db="EMBL/GenBank/DDBJ databases">
        <authorList>
            <person name="Chen W.-M."/>
        </authorList>
    </citation>
    <scope>NUCLEOTIDE SEQUENCE [LARGE SCALE GENOMIC DNA]</scope>
    <source>
        <strain evidence="2 3">CCP-18</strain>
    </source>
</reference>
<organism evidence="2 3">
    <name type="scientific">Inhella crocodyli</name>
    <dbReference type="NCBI Taxonomy" id="2499851"/>
    <lineage>
        <taxon>Bacteria</taxon>
        <taxon>Pseudomonadati</taxon>
        <taxon>Pseudomonadota</taxon>
        <taxon>Betaproteobacteria</taxon>
        <taxon>Burkholderiales</taxon>
        <taxon>Sphaerotilaceae</taxon>
        <taxon>Inhella</taxon>
    </lineage>
</organism>
<dbReference type="OrthoDB" id="9927763at2"/>
<dbReference type="AlphaFoldDB" id="A0A3S2U9J6"/>
<evidence type="ECO:0000256" key="1">
    <source>
        <dbReference type="SAM" id="Phobius"/>
    </source>
</evidence>
<keyword evidence="1" id="KW-1133">Transmembrane helix</keyword>
<name>A0A3S2U9J6_9BURK</name>
<keyword evidence="1" id="KW-0812">Transmembrane</keyword>
<dbReference type="RefSeq" id="WP_127684216.1">
    <property type="nucleotide sequence ID" value="NZ_SACM01000006.1"/>
</dbReference>
<protein>
    <submittedName>
        <fullName evidence="2">Uncharacterized protein</fullName>
    </submittedName>
</protein>
<dbReference type="Proteomes" id="UP000288587">
    <property type="component" value="Unassembled WGS sequence"/>
</dbReference>
<keyword evidence="1" id="KW-0472">Membrane</keyword>
<evidence type="ECO:0000313" key="2">
    <source>
        <dbReference type="EMBL" id="RVT82408.1"/>
    </source>
</evidence>
<comment type="caution">
    <text evidence="2">The sequence shown here is derived from an EMBL/GenBank/DDBJ whole genome shotgun (WGS) entry which is preliminary data.</text>
</comment>
<evidence type="ECO:0000313" key="3">
    <source>
        <dbReference type="Proteomes" id="UP000288587"/>
    </source>
</evidence>
<keyword evidence="3" id="KW-1185">Reference proteome</keyword>
<accession>A0A3S2U9J6</accession>
<dbReference type="EMBL" id="SACM01000006">
    <property type="protein sequence ID" value="RVT82408.1"/>
    <property type="molecule type" value="Genomic_DNA"/>
</dbReference>
<feature type="transmembrane region" description="Helical" evidence="1">
    <location>
        <begin position="43"/>
        <end position="62"/>
    </location>
</feature>
<gene>
    <name evidence="2" type="ORF">EOD73_16880</name>
</gene>
<sequence>MKKTVVALFWLALVNAAFAWLYAEYSVRFNPKITHDEAYRFGETYGMAFFVISIVVVTFLAAKNKLPGARERTPNHTA</sequence>
<proteinExistence type="predicted"/>